<accession>K4QXC4</accession>
<protein>
    <submittedName>
        <fullName evidence="1">Uncharacterized protein</fullName>
    </submittedName>
</protein>
<dbReference type="AlphaFoldDB" id="K4QXC4"/>
<gene>
    <name evidence="1" type="ORF">BN159_1319</name>
</gene>
<dbReference type="KEGG" id="sdv:BN159_1319"/>
<sequence>MARSPGAQDTAAVLTQHGATRLLTHEAAGYADYPVVPKVDALRASYDAVSPAAVHHHRRLGRRRLACRG</sequence>
<name>K4QXC4_STRDJ</name>
<reference evidence="1 2" key="1">
    <citation type="journal article" date="2012" name="J. Bacteriol.">
        <title>Genome sequence of the bacterium Streptomyces davawensis JCM 4913 and heterologous production of the unique antibiotic roseoflavin.</title>
        <authorList>
            <person name="Jankowitsch F."/>
            <person name="Schwarz J."/>
            <person name="Ruckert C."/>
            <person name="Gust B."/>
            <person name="Szczepanowski R."/>
            <person name="Blom J."/>
            <person name="Pelzer S."/>
            <person name="Kalinowski J."/>
            <person name="Mack M."/>
        </authorList>
    </citation>
    <scope>NUCLEOTIDE SEQUENCE [LARGE SCALE GENOMIC DNA]</scope>
    <source>
        <strain evidence="2">DSM 101723 / JCM 4913 / KCC S-0913 / 768</strain>
    </source>
</reference>
<dbReference type="Proteomes" id="UP000008043">
    <property type="component" value="Chromosome"/>
</dbReference>
<dbReference type="PATRIC" id="fig|1214101.3.peg.1335"/>
<dbReference type="HOGENOM" id="CLU_2773998_0_0_11"/>
<evidence type="ECO:0000313" key="1">
    <source>
        <dbReference type="EMBL" id="CCK25698.1"/>
    </source>
</evidence>
<dbReference type="EMBL" id="HE971709">
    <property type="protein sequence ID" value="CCK25698.1"/>
    <property type="molecule type" value="Genomic_DNA"/>
</dbReference>
<dbReference type="STRING" id="1214101.BN159_1319"/>
<keyword evidence="2" id="KW-1185">Reference proteome</keyword>
<dbReference type="eggNOG" id="COG2025">
    <property type="taxonomic scope" value="Bacteria"/>
</dbReference>
<evidence type="ECO:0000313" key="2">
    <source>
        <dbReference type="Proteomes" id="UP000008043"/>
    </source>
</evidence>
<proteinExistence type="predicted"/>
<organism evidence="1 2">
    <name type="scientific">Streptomyces davaonensis (strain DSM 101723 / JCM 4913 / KCC S-0913 / 768)</name>
    <dbReference type="NCBI Taxonomy" id="1214101"/>
    <lineage>
        <taxon>Bacteria</taxon>
        <taxon>Bacillati</taxon>
        <taxon>Actinomycetota</taxon>
        <taxon>Actinomycetes</taxon>
        <taxon>Kitasatosporales</taxon>
        <taxon>Streptomycetaceae</taxon>
        <taxon>Streptomyces</taxon>
    </lineage>
</organism>